<keyword evidence="3" id="KW-1185">Reference proteome</keyword>
<gene>
    <name evidence="2" type="ORF">RSOLAG22IIIB_11011</name>
</gene>
<feature type="compositionally biased region" description="Low complexity" evidence="1">
    <location>
        <begin position="102"/>
        <end position="112"/>
    </location>
</feature>
<dbReference type="Proteomes" id="UP000044841">
    <property type="component" value="Unassembled WGS sequence"/>
</dbReference>
<evidence type="ECO:0000313" key="3">
    <source>
        <dbReference type="Proteomes" id="UP000044841"/>
    </source>
</evidence>
<name>A0A0K6G6C5_9AGAM</name>
<dbReference type="AlphaFoldDB" id="A0A0K6G6C5"/>
<proteinExistence type="predicted"/>
<organism evidence="2 3">
    <name type="scientific">Rhizoctonia solani</name>
    <dbReference type="NCBI Taxonomy" id="456999"/>
    <lineage>
        <taxon>Eukaryota</taxon>
        <taxon>Fungi</taxon>
        <taxon>Dikarya</taxon>
        <taxon>Basidiomycota</taxon>
        <taxon>Agaricomycotina</taxon>
        <taxon>Agaricomycetes</taxon>
        <taxon>Cantharellales</taxon>
        <taxon>Ceratobasidiaceae</taxon>
        <taxon>Rhizoctonia</taxon>
    </lineage>
</organism>
<accession>A0A0K6G6C5</accession>
<feature type="region of interest" description="Disordered" evidence="1">
    <location>
        <begin position="89"/>
        <end position="112"/>
    </location>
</feature>
<sequence>MVGDTDQILDLTDWGSTADGTKIYSVPRAKHVGPTQHMAWQFWYISDETGEESSSLTLVQRTANAQFTEIKLLREFLLISRQEVAKLTSQMEGSQLLPGSAPNPQQNPNNSA</sequence>
<dbReference type="EMBL" id="CYGV01001415">
    <property type="protein sequence ID" value="CUA74177.1"/>
    <property type="molecule type" value="Genomic_DNA"/>
</dbReference>
<evidence type="ECO:0000313" key="2">
    <source>
        <dbReference type="EMBL" id="CUA74177.1"/>
    </source>
</evidence>
<reference evidence="2 3" key="1">
    <citation type="submission" date="2015-07" db="EMBL/GenBank/DDBJ databases">
        <authorList>
            <person name="Noorani M."/>
        </authorList>
    </citation>
    <scope>NUCLEOTIDE SEQUENCE [LARGE SCALE GENOMIC DNA]</scope>
    <source>
        <strain evidence="2">BBA 69670</strain>
    </source>
</reference>
<protein>
    <submittedName>
        <fullName evidence="2">Uncharacterized protein</fullName>
    </submittedName>
</protein>
<evidence type="ECO:0000256" key="1">
    <source>
        <dbReference type="SAM" id="MobiDB-lite"/>
    </source>
</evidence>